<dbReference type="EMBL" id="GG745335">
    <property type="protein sequence ID" value="KNE60208.1"/>
    <property type="molecule type" value="Genomic_DNA"/>
</dbReference>
<protein>
    <submittedName>
        <fullName evidence="1">Uncharacterized protein</fullName>
    </submittedName>
</protein>
<dbReference type="VEuPathDB" id="FungiDB:AMAG_18485"/>
<reference evidence="2" key="2">
    <citation type="submission" date="2009-11" db="EMBL/GenBank/DDBJ databases">
        <title>The Genome Sequence of Allomyces macrogynus strain ATCC 38327.</title>
        <authorList>
            <consortium name="The Broad Institute Genome Sequencing Platform"/>
            <person name="Russ C."/>
            <person name="Cuomo C."/>
            <person name="Shea T."/>
            <person name="Young S.K."/>
            <person name="Zeng Q."/>
            <person name="Koehrsen M."/>
            <person name="Haas B."/>
            <person name="Borodovsky M."/>
            <person name="Guigo R."/>
            <person name="Alvarado L."/>
            <person name="Berlin A."/>
            <person name="Borenstein D."/>
            <person name="Chen Z."/>
            <person name="Engels R."/>
            <person name="Freedman E."/>
            <person name="Gellesch M."/>
            <person name="Goldberg J."/>
            <person name="Griggs A."/>
            <person name="Gujja S."/>
            <person name="Heiman D."/>
            <person name="Hepburn T."/>
            <person name="Howarth C."/>
            <person name="Jen D."/>
            <person name="Larson L."/>
            <person name="Lewis B."/>
            <person name="Mehta T."/>
            <person name="Park D."/>
            <person name="Pearson M."/>
            <person name="Roberts A."/>
            <person name="Saif S."/>
            <person name="Shenoy N."/>
            <person name="Sisk P."/>
            <person name="Stolte C."/>
            <person name="Sykes S."/>
            <person name="Walk T."/>
            <person name="White J."/>
            <person name="Yandava C."/>
            <person name="Burger G."/>
            <person name="Gray M.W."/>
            <person name="Holland P.W.H."/>
            <person name="King N."/>
            <person name="Lang F.B.F."/>
            <person name="Roger A.J."/>
            <person name="Ruiz-Trillo I."/>
            <person name="Lander E."/>
            <person name="Nusbaum C."/>
        </authorList>
    </citation>
    <scope>NUCLEOTIDE SEQUENCE [LARGE SCALE GENOMIC DNA]</scope>
    <source>
        <strain evidence="2">ATCC 38327</strain>
    </source>
</reference>
<dbReference type="AlphaFoldDB" id="A0A0L0SCD1"/>
<keyword evidence="2" id="KW-1185">Reference proteome</keyword>
<dbReference type="Proteomes" id="UP000054350">
    <property type="component" value="Unassembled WGS sequence"/>
</dbReference>
<organism evidence="1 2">
    <name type="scientific">Allomyces macrogynus (strain ATCC 38327)</name>
    <name type="common">Allomyces javanicus var. macrogynus</name>
    <dbReference type="NCBI Taxonomy" id="578462"/>
    <lineage>
        <taxon>Eukaryota</taxon>
        <taxon>Fungi</taxon>
        <taxon>Fungi incertae sedis</taxon>
        <taxon>Blastocladiomycota</taxon>
        <taxon>Blastocladiomycetes</taxon>
        <taxon>Blastocladiales</taxon>
        <taxon>Blastocladiaceae</taxon>
        <taxon>Allomyces</taxon>
    </lineage>
</organism>
<name>A0A0L0SCD1_ALLM3</name>
<gene>
    <name evidence="1" type="ORF">AMAG_18485</name>
</gene>
<proteinExistence type="predicted"/>
<reference evidence="1 2" key="1">
    <citation type="submission" date="2009-11" db="EMBL/GenBank/DDBJ databases">
        <title>Annotation of Allomyces macrogynus ATCC 38327.</title>
        <authorList>
            <consortium name="The Broad Institute Genome Sequencing Platform"/>
            <person name="Russ C."/>
            <person name="Cuomo C."/>
            <person name="Burger G."/>
            <person name="Gray M.W."/>
            <person name="Holland P.W.H."/>
            <person name="King N."/>
            <person name="Lang F.B.F."/>
            <person name="Roger A.J."/>
            <person name="Ruiz-Trillo I."/>
            <person name="Young S.K."/>
            <person name="Zeng Q."/>
            <person name="Gargeya S."/>
            <person name="Fitzgerald M."/>
            <person name="Haas B."/>
            <person name="Abouelleil A."/>
            <person name="Alvarado L."/>
            <person name="Arachchi H.M."/>
            <person name="Berlin A."/>
            <person name="Chapman S.B."/>
            <person name="Gearin G."/>
            <person name="Goldberg J."/>
            <person name="Griggs A."/>
            <person name="Gujja S."/>
            <person name="Hansen M."/>
            <person name="Heiman D."/>
            <person name="Howarth C."/>
            <person name="Larimer J."/>
            <person name="Lui A."/>
            <person name="MacDonald P.J.P."/>
            <person name="McCowen C."/>
            <person name="Montmayeur A."/>
            <person name="Murphy C."/>
            <person name="Neiman D."/>
            <person name="Pearson M."/>
            <person name="Priest M."/>
            <person name="Roberts A."/>
            <person name="Saif S."/>
            <person name="Shea T."/>
            <person name="Sisk P."/>
            <person name="Stolte C."/>
            <person name="Sykes S."/>
            <person name="Wortman J."/>
            <person name="Nusbaum C."/>
            <person name="Birren B."/>
        </authorList>
    </citation>
    <scope>NUCLEOTIDE SEQUENCE [LARGE SCALE GENOMIC DNA]</scope>
    <source>
        <strain evidence="1 2">ATCC 38327</strain>
    </source>
</reference>
<evidence type="ECO:0000313" key="1">
    <source>
        <dbReference type="EMBL" id="KNE60208.1"/>
    </source>
</evidence>
<accession>A0A0L0SCD1</accession>
<sequence>MVGDVAWLSVYDRAQLAHGMELYEDEWVWPLDVANPRILLHAVKLATARKIPLPPTLLMRMCAPPPIVVRDRFVKQAHMPRNLTTRKLICFSGSSRLIIYFAAVRFAWETARFQYSTFVVDVFRTIFDGLQLTRVASGKTRIDEAMHARLRAIVRRSINTHSEMVTVNPAGYVVLVQHDELPAWT</sequence>
<evidence type="ECO:0000313" key="2">
    <source>
        <dbReference type="Proteomes" id="UP000054350"/>
    </source>
</evidence>